<feature type="transmembrane region" description="Helical" evidence="2">
    <location>
        <begin position="6"/>
        <end position="27"/>
    </location>
</feature>
<proteinExistence type="predicted"/>
<evidence type="ECO:0000313" key="4">
    <source>
        <dbReference type="Proteomes" id="UP001205105"/>
    </source>
</evidence>
<comment type="caution">
    <text evidence="3">The sequence shown here is derived from an EMBL/GenBank/DDBJ whole genome shotgun (WGS) entry which is preliminary data.</text>
</comment>
<reference evidence="3" key="1">
    <citation type="submission" date="2020-11" db="EMBL/GenBank/DDBJ databases">
        <title>Chlorella ohadii genome sequencing and assembly.</title>
        <authorList>
            <person name="Murik O."/>
            <person name="Treves H."/>
            <person name="Kedem I."/>
            <person name="Shotland Y."/>
            <person name="Kaplan A."/>
        </authorList>
    </citation>
    <scope>NUCLEOTIDE SEQUENCE</scope>
    <source>
        <strain evidence="3">1</strain>
    </source>
</reference>
<evidence type="ECO:0000256" key="1">
    <source>
        <dbReference type="SAM" id="MobiDB-lite"/>
    </source>
</evidence>
<dbReference type="AlphaFoldDB" id="A0AAD5DFN2"/>
<feature type="region of interest" description="Disordered" evidence="1">
    <location>
        <begin position="35"/>
        <end position="81"/>
    </location>
</feature>
<sequence>MWVTAASSVGLVVGSMGLVAGGAALLARRVASGQARLPGADGAPGAAAQPARRVQPLRKSSSSGEQGVSPPPRAESVDEAQ</sequence>
<evidence type="ECO:0000256" key="2">
    <source>
        <dbReference type="SAM" id="Phobius"/>
    </source>
</evidence>
<gene>
    <name evidence="3" type="ORF">COHA_010519</name>
</gene>
<name>A0AAD5DFN2_9CHLO</name>
<dbReference type="EMBL" id="JADXDR010000245">
    <property type="protein sequence ID" value="KAI7835598.1"/>
    <property type="molecule type" value="Genomic_DNA"/>
</dbReference>
<evidence type="ECO:0000313" key="3">
    <source>
        <dbReference type="EMBL" id="KAI7835598.1"/>
    </source>
</evidence>
<keyword evidence="2" id="KW-1133">Transmembrane helix</keyword>
<accession>A0AAD5DFN2</accession>
<feature type="compositionally biased region" description="Low complexity" evidence="1">
    <location>
        <begin position="35"/>
        <end position="53"/>
    </location>
</feature>
<organism evidence="3 4">
    <name type="scientific">Chlorella ohadii</name>
    <dbReference type="NCBI Taxonomy" id="2649997"/>
    <lineage>
        <taxon>Eukaryota</taxon>
        <taxon>Viridiplantae</taxon>
        <taxon>Chlorophyta</taxon>
        <taxon>core chlorophytes</taxon>
        <taxon>Trebouxiophyceae</taxon>
        <taxon>Chlorellales</taxon>
        <taxon>Chlorellaceae</taxon>
        <taxon>Chlorella clade</taxon>
        <taxon>Chlorella</taxon>
    </lineage>
</organism>
<protein>
    <submittedName>
        <fullName evidence="3">Uncharacterized protein</fullName>
    </submittedName>
</protein>
<keyword evidence="4" id="KW-1185">Reference proteome</keyword>
<dbReference type="Proteomes" id="UP001205105">
    <property type="component" value="Unassembled WGS sequence"/>
</dbReference>
<keyword evidence="2" id="KW-0472">Membrane</keyword>
<keyword evidence="2" id="KW-0812">Transmembrane</keyword>